<name>A0ABR2VZP8_9FUNG</name>
<dbReference type="EMBL" id="JASJQH010007332">
    <property type="protein sequence ID" value="KAK9710613.1"/>
    <property type="molecule type" value="Genomic_DNA"/>
</dbReference>
<keyword evidence="3" id="KW-1185">Reference proteome</keyword>
<evidence type="ECO:0000313" key="3">
    <source>
        <dbReference type="Proteomes" id="UP001479436"/>
    </source>
</evidence>
<accession>A0ABR2VZP8</accession>
<dbReference type="Proteomes" id="UP001479436">
    <property type="component" value="Unassembled WGS sequence"/>
</dbReference>
<organism evidence="2 3">
    <name type="scientific">Basidiobolus ranarum</name>
    <dbReference type="NCBI Taxonomy" id="34480"/>
    <lineage>
        <taxon>Eukaryota</taxon>
        <taxon>Fungi</taxon>
        <taxon>Fungi incertae sedis</taxon>
        <taxon>Zoopagomycota</taxon>
        <taxon>Entomophthoromycotina</taxon>
        <taxon>Basidiobolomycetes</taxon>
        <taxon>Basidiobolales</taxon>
        <taxon>Basidiobolaceae</taxon>
        <taxon>Basidiobolus</taxon>
    </lineage>
</organism>
<comment type="caution">
    <text evidence="2">The sequence shown here is derived from an EMBL/GenBank/DDBJ whole genome shotgun (WGS) entry which is preliminary data.</text>
</comment>
<evidence type="ECO:0000256" key="1">
    <source>
        <dbReference type="SAM" id="MobiDB-lite"/>
    </source>
</evidence>
<proteinExistence type="predicted"/>
<sequence length="123" mass="14177">MRTSLFKSRPKSSETNSLRSIPLEQDEHQRLKLRKSIGKVIRKIFNRTKPVVESTTSEQCQCAACTGQPELNHFILDNLDFEEAKGTLKQLENFEEILSNGFLIDETREPTLRFSLTPRVLRA</sequence>
<gene>
    <name evidence="2" type="ORF">K7432_008336</name>
</gene>
<evidence type="ECO:0000313" key="2">
    <source>
        <dbReference type="EMBL" id="KAK9710613.1"/>
    </source>
</evidence>
<reference evidence="2 3" key="1">
    <citation type="submission" date="2023-04" db="EMBL/GenBank/DDBJ databases">
        <title>Genome of Basidiobolus ranarum AG-B5.</title>
        <authorList>
            <person name="Stajich J.E."/>
            <person name="Carter-House D."/>
            <person name="Gryganskyi A."/>
        </authorList>
    </citation>
    <scope>NUCLEOTIDE SEQUENCE [LARGE SCALE GENOMIC DNA]</scope>
    <source>
        <strain evidence="2 3">AG-B5</strain>
    </source>
</reference>
<protein>
    <submittedName>
        <fullName evidence="2">Uncharacterized protein</fullName>
    </submittedName>
</protein>
<feature type="region of interest" description="Disordered" evidence="1">
    <location>
        <begin position="1"/>
        <end position="23"/>
    </location>
</feature>